<keyword evidence="1" id="KW-1133">Transmembrane helix</keyword>
<dbReference type="AlphaFoldDB" id="A0AAV4IVD0"/>
<proteinExistence type="predicted"/>
<evidence type="ECO:0000313" key="2">
    <source>
        <dbReference type="EMBL" id="GFS13343.1"/>
    </source>
</evidence>
<dbReference type="Proteomes" id="UP000762676">
    <property type="component" value="Unassembled WGS sequence"/>
</dbReference>
<protein>
    <recommendedName>
        <fullName evidence="4">Transmembrane protein</fullName>
    </recommendedName>
</protein>
<dbReference type="EMBL" id="BMAT01006472">
    <property type="protein sequence ID" value="GFS13343.1"/>
    <property type="molecule type" value="Genomic_DNA"/>
</dbReference>
<keyword evidence="1" id="KW-0812">Transmembrane</keyword>
<keyword evidence="3" id="KW-1185">Reference proteome</keyword>
<organism evidence="2 3">
    <name type="scientific">Elysia marginata</name>
    <dbReference type="NCBI Taxonomy" id="1093978"/>
    <lineage>
        <taxon>Eukaryota</taxon>
        <taxon>Metazoa</taxon>
        <taxon>Spiralia</taxon>
        <taxon>Lophotrochozoa</taxon>
        <taxon>Mollusca</taxon>
        <taxon>Gastropoda</taxon>
        <taxon>Heterobranchia</taxon>
        <taxon>Euthyneura</taxon>
        <taxon>Panpulmonata</taxon>
        <taxon>Sacoglossa</taxon>
        <taxon>Placobranchoidea</taxon>
        <taxon>Plakobranchidae</taxon>
        <taxon>Elysia</taxon>
    </lineage>
</organism>
<keyword evidence="1" id="KW-0472">Membrane</keyword>
<evidence type="ECO:0000256" key="1">
    <source>
        <dbReference type="SAM" id="Phobius"/>
    </source>
</evidence>
<name>A0AAV4IVD0_9GAST</name>
<reference evidence="2 3" key="1">
    <citation type="journal article" date="2021" name="Elife">
        <title>Chloroplast acquisition without the gene transfer in kleptoplastic sea slugs, Plakobranchus ocellatus.</title>
        <authorList>
            <person name="Maeda T."/>
            <person name="Takahashi S."/>
            <person name="Yoshida T."/>
            <person name="Shimamura S."/>
            <person name="Takaki Y."/>
            <person name="Nagai Y."/>
            <person name="Toyoda A."/>
            <person name="Suzuki Y."/>
            <person name="Arimoto A."/>
            <person name="Ishii H."/>
            <person name="Satoh N."/>
            <person name="Nishiyama T."/>
            <person name="Hasebe M."/>
            <person name="Maruyama T."/>
            <person name="Minagawa J."/>
            <person name="Obokata J."/>
            <person name="Shigenobu S."/>
        </authorList>
    </citation>
    <scope>NUCLEOTIDE SEQUENCE [LARGE SCALE GENOMIC DNA]</scope>
</reference>
<accession>A0AAV4IVD0</accession>
<evidence type="ECO:0000313" key="3">
    <source>
        <dbReference type="Proteomes" id="UP000762676"/>
    </source>
</evidence>
<comment type="caution">
    <text evidence="2">The sequence shown here is derived from an EMBL/GenBank/DDBJ whole genome shotgun (WGS) entry which is preliminary data.</text>
</comment>
<feature type="transmembrane region" description="Helical" evidence="1">
    <location>
        <begin position="29"/>
        <end position="62"/>
    </location>
</feature>
<sequence>MGAWLKKPHNISSLNEVITIQSIQWHVVIVVVVVVVVVSVVVVVVVVVMILINIIIIVTTILEGLYCRRSLS</sequence>
<gene>
    <name evidence="2" type="ORF">ElyMa_003134600</name>
</gene>
<evidence type="ECO:0008006" key="4">
    <source>
        <dbReference type="Google" id="ProtNLM"/>
    </source>
</evidence>